<dbReference type="GO" id="GO:0005525">
    <property type="term" value="F:GTP binding"/>
    <property type="evidence" value="ECO:0007669"/>
    <property type="project" value="UniProtKB-UniRule"/>
</dbReference>
<proteinExistence type="inferred from homology"/>
<evidence type="ECO:0000313" key="12">
    <source>
        <dbReference type="EMBL" id="CCF99708.1"/>
    </source>
</evidence>
<dbReference type="SMART" id="SM00963">
    <property type="entry name" value="SRP54_N"/>
    <property type="match status" value="1"/>
</dbReference>
<organism evidence="12">
    <name type="scientific">uncultured Flavobacteriia bacterium</name>
    <dbReference type="NCBI Taxonomy" id="212695"/>
    <lineage>
        <taxon>Bacteria</taxon>
        <taxon>Pseudomonadati</taxon>
        <taxon>Bacteroidota</taxon>
        <taxon>Flavobacteriia</taxon>
        <taxon>environmental samples</taxon>
    </lineage>
</organism>
<keyword evidence="3 10" id="KW-0547">Nucleotide-binding</keyword>
<comment type="function">
    <text evidence="9">Involved in targeting and insertion of nascent membrane proteins into the cytoplasmic membrane. Acts as a receptor for the complex formed by the signal recognition particle (SRP) and the ribosome-nascent chain (RNC). Interaction with SRP-RNC leads to the transfer of the RNC complex to the Sec translocase for insertion into the membrane, the hydrolysis of GTP by both Ffh and FtsY, and the dissociation of the SRP-FtsY complex into the individual components.</text>
</comment>
<dbReference type="FunFam" id="1.20.120.140:FF:000002">
    <property type="entry name" value="Signal recognition particle receptor FtsY"/>
    <property type="match status" value="1"/>
</dbReference>
<comment type="subunit">
    <text evidence="10">Part of the signal recognition particle protein translocation system, which is composed of SRP and FtsY.</text>
</comment>
<feature type="domain" description="SRP54-type proteins GTP-binding" evidence="11">
    <location>
        <begin position="280"/>
        <end position="293"/>
    </location>
</feature>
<evidence type="ECO:0000256" key="6">
    <source>
        <dbReference type="ARBA" id="ARBA00023136"/>
    </source>
</evidence>
<dbReference type="NCBIfam" id="TIGR00064">
    <property type="entry name" value="ftsY"/>
    <property type="match status" value="1"/>
</dbReference>
<dbReference type="SUPFAM" id="SSF52540">
    <property type="entry name" value="P-loop containing nucleoside triphosphate hydrolases"/>
    <property type="match status" value="1"/>
</dbReference>
<feature type="binding site" evidence="10">
    <location>
        <begin position="113"/>
        <end position="120"/>
    </location>
    <ligand>
        <name>GTP</name>
        <dbReference type="ChEBI" id="CHEBI:37565"/>
    </ligand>
</feature>
<dbReference type="Gene3D" id="3.40.50.300">
    <property type="entry name" value="P-loop containing nucleotide triphosphate hydrolases"/>
    <property type="match status" value="1"/>
</dbReference>
<accession>H6RF97</accession>
<comment type="subcellular location">
    <subcellularLocation>
        <location evidence="10">Cell membrane</location>
        <topology evidence="10">Peripheral membrane protein</topology>
        <orientation evidence="10">Cytoplasmic side</orientation>
    </subcellularLocation>
    <subcellularLocation>
        <location evidence="10">Cytoplasm</location>
    </subcellularLocation>
</comment>
<dbReference type="SMART" id="SM00382">
    <property type="entry name" value="AAA"/>
    <property type="match status" value="1"/>
</dbReference>
<evidence type="ECO:0000256" key="4">
    <source>
        <dbReference type="ARBA" id="ARBA00022801"/>
    </source>
</evidence>
<dbReference type="InterPro" id="IPR036225">
    <property type="entry name" value="SRP/SRP_N"/>
</dbReference>
<evidence type="ECO:0000256" key="8">
    <source>
        <dbReference type="ARBA" id="ARBA00048027"/>
    </source>
</evidence>
<keyword evidence="4 10" id="KW-0378">Hydrolase</keyword>
<dbReference type="EC" id="3.6.5.4" evidence="10"/>
<dbReference type="GO" id="GO:0005737">
    <property type="term" value="C:cytoplasm"/>
    <property type="evidence" value="ECO:0007669"/>
    <property type="project" value="UniProtKB-SubCell"/>
</dbReference>
<name>H6RF97_9BACT</name>
<evidence type="ECO:0000256" key="1">
    <source>
        <dbReference type="ARBA" id="ARBA00022475"/>
    </source>
</evidence>
<evidence type="ECO:0000256" key="9">
    <source>
        <dbReference type="ARBA" id="ARBA00053570"/>
    </source>
</evidence>
<dbReference type="Pfam" id="PF02881">
    <property type="entry name" value="SRP54_N"/>
    <property type="match status" value="1"/>
</dbReference>
<dbReference type="FunFam" id="3.40.50.300:FF:000053">
    <property type="entry name" value="Signal recognition particle receptor FtsY"/>
    <property type="match status" value="1"/>
</dbReference>
<evidence type="ECO:0000256" key="2">
    <source>
        <dbReference type="ARBA" id="ARBA00022490"/>
    </source>
</evidence>
<keyword evidence="6 10" id="KW-0472">Membrane</keyword>
<keyword evidence="1 10" id="KW-1003">Cell membrane</keyword>
<keyword evidence="12" id="KW-0131">Cell cycle</keyword>
<dbReference type="CDD" id="cd17874">
    <property type="entry name" value="FtsY"/>
    <property type="match status" value="1"/>
</dbReference>
<dbReference type="SMART" id="SM00962">
    <property type="entry name" value="SRP54"/>
    <property type="match status" value="1"/>
</dbReference>
<feature type="binding site" evidence="10">
    <location>
        <begin position="259"/>
        <end position="262"/>
    </location>
    <ligand>
        <name>GTP</name>
        <dbReference type="ChEBI" id="CHEBI:37565"/>
    </ligand>
</feature>
<dbReference type="InterPro" id="IPR000897">
    <property type="entry name" value="SRP54_GTPase_dom"/>
</dbReference>
<evidence type="ECO:0000256" key="5">
    <source>
        <dbReference type="ARBA" id="ARBA00023134"/>
    </source>
</evidence>
<dbReference type="GO" id="GO:0051301">
    <property type="term" value="P:cell division"/>
    <property type="evidence" value="ECO:0007669"/>
    <property type="project" value="UniProtKB-KW"/>
</dbReference>
<dbReference type="PANTHER" id="PTHR43134">
    <property type="entry name" value="SIGNAL RECOGNITION PARTICLE RECEPTOR SUBUNIT ALPHA"/>
    <property type="match status" value="1"/>
</dbReference>
<dbReference type="InterPro" id="IPR013822">
    <property type="entry name" value="Signal_recog_particl_SRP54_hlx"/>
</dbReference>
<reference evidence="12" key="2">
    <citation type="submission" date="2012-02" db="EMBL/GenBank/DDBJ databases">
        <authorList>
            <person name="Genoscope - CEA"/>
        </authorList>
    </citation>
    <scope>NUCLEOTIDE SEQUENCE</scope>
</reference>
<keyword evidence="2 10" id="KW-0963">Cytoplasm</keyword>
<dbReference type="InterPro" id="IPR027417">
    <property type="entry name" value="P-loop_NTPase"/>
</dbReference>
<sequence length="311" mass="33879">MGLFSKSSKKLQSGLSATKKAWTERLKKVVLGKSRVDADFLEALEEILIISDVGVATTEKIIDRLEQRVAKDKFIKAEELDQLLYDEIFTLVTDNNPSLSSDQKGLQVILVVGVNGAGKTTTVGKLAHQYNQQGKKVMLAAADTFRAGAIDQLRLWSERAQVPFVSLQEGSDPASVAFTAVERAMKEQVDVLFIDTAGRLHNNTNLMQELAKIERVVKKIIPQAPHETLLVLDGGTGQNAFMQAKLFAEATAISGLILTKLDGTAKGGVVIGISDELEVPIRYIGVGEGIDDLIPFETNAFLDSLFQKKIP</sequence>
<dbReference type="GO" id="GO:0006614">
    <property type="term" value="P:SRP-dependent cotranslational protein targeting to membrane"/>
    <property type="evidence" value="ECO:0007669"/>
    <property type="project" value="InterPro"/>
</dbReference>
<protein>
    <recommendedName>
        <fullName evidence="10">Signal recognition particle receptor FtsY</fullName>
        <shortName evidence="10">SRP receptor</shortName>
        <ecNumber evidence="10">3.6.5.4</ecNumber>
    </recommendedName>
</protein>
<dbReference type="GO" id="GO:0003924">
    <property type="term" value="F:GTPase activity"/>
    <property type="evidence" value="ECO:0007669"/>
    <property type="project" value="UniProtKB-UniRule"/>
</dbReference>
<evidence type="ECO:0000256" key="10">
    <source>
        <dbReference type="HAMAP-Rule" id="MF_00920"/>
    </source>
</evidence>
<keyword evidence="7 10" id="KW-0675">Receptor</keyword>
<keyword evidence="5 10" id="KW-0342">GTP-binding</keyword>
<feature type="binding site" evidence="10">
    <location>
        <begin position="195"/>
        <end position="199"/>
    </location>
    <ligand>
        <name>GTP</name>
        <dbReference type="ChEBI" id="CHEBI:37565"/>
    </ligand>
</feature>
<dbReference type="Pfam" id="PF00448">
    <property type="entry name" value="SRP54"/>
    <property type="match status" value="1"/>
</dbReference>
<comment type="similarity">
    <text evidence="10">Belongs to the GTP-binding SRP family. FtsY subfamily.</text>
</comment>
<keyword evidence="12" id="KW-0132">Cell division</keyword>
<reference evidence="12" key="1">
    <citation type="journal article" date="2012" name="Environ. Microbiol.">
        <title>Genomic content of uncultured Bacteroidetes from contrasting oceanic provinces in the North Atlantic Ocean.</title>
        <authorList>
            <person name="Gomez-Pereira P.R."/>
            <person name="Schuler M."/>
            <person name="Fuchs B.M."/>
            <person name="Bennke C."/>
            <person name="Teeling H."/>
            <person name="Waldmann J."/>
            <person name="Richter M."/>
            <person name="Barbe V."/>
            <person name="Bataille E."/>
            <person name="Glockner F.O."/>
            <person name="Amann R."/>
        </authorList>
    </citation>
    <scope>NUCLEOTIDE SEQUENCE</scope>
</reference>
<dbReference type="InterPro" id="IPR003593">
    <property type="entry name" value="AAA+_ATPase"/>
</dbReference>
<dbReference type="AlphaFoldDB" id="H6RF97"/>
<dbReference type="Gene3D" id="1.20.120.140">
    <property type="entry name" value="Signal recognition particle SRP54, nucleotide-binding domain"/>
    <property type="match status" value="1"/>
</dbReference>
<dbReference type="InterPro" id="IPR042101">
    <property type="entry name" value="SRP54_N_sf"/>
</dbReference>
<evidence type="ECO:0000256" key="7">
    <source>
        <dbReference type="ARBA" id="ARBA00023170"/>
    </source>
</evidence>
<dbReference type="GO" id="GO:0005886">
    <property type="term" value="C:plasma membrane"/>
    <property type="evidence" value="ECO:0007669"/>
    <property type="project" value="UniProtKB-SubCell"/>
</dbReference>
<evidence type="ECO:0000256" key="3">
    <source>
        <dbReference type="ARBA" id="ARBA00022741"/>
    </source>
</evidence>
<dbReference type="PANTHER" id="PTHR43134:SF1">
    <property type="entry name" value="SIGNAL RECOGNITION PARTICLE RECEPTOR SUBUNIT ALPHA"/>
    <property type="match status" value="1"/>
</dbReference>
<dbReference type="InterPro" id="IPR004390">
    <property type="entry name" value="SR_rcpt_FtsY"/>
</dbReference>
<gene>
    <name evidence="10" type="primary">ftsY</name>
    <name evidence="12" type="ORF">VIS_S18BRA80036</name>
</gene>
<dbReference type="EMBL" id="FO117587">
    <property type="protein sequence ID" value="CCF99708.1"/>
    <property type="molecule type" value="Genomic_DNA"/>
</dbReference>
<dbReference type="HAMAP" id="MF_00920">
    <property type="entry name" value="FtsY"/>
    <property type="match status" value="1"/>
</dbReference>
<comment type="catalytic activity">
    <reaction evidence="8 10">
        <text>GTP + H2O = GDP + phosphate + H(+)</text>
        <dbReference type="Rhea" id="RHEA:19669"/>
        <dbReference type="ChEBI" id="CHEBI:15377"/>
        <dbReference type="ChEBI" id="CHEBI:15378"/>
        <dbReference type="ChEBI" id="CHEBI:37565"/>
        <dbReference type="ChEBI" id="CHEBI:43474"/>
        <dbReference type="ChEBI" id="CHEBI:58189"/>
        <dbReference type="EC" id="3.6.5.4"/>
    </reaction>
</comment>
<dbReference type="PROSITE" id="PS00300">
    <property type="entry name" value="SRP54"/>
    <property type="match status" value="1"/>
</dbReference>
<evidence type="ECO:0000259" key="11">
    <source>
        <dbReference type="PROSITE" id="PS00300"/>
    </source>
</evidence>
<dbReference type="GO" id="GO:0005047">
    <property type="term" value="F:signal recognition particle binding"/>
    <property type="evidence" value="ECO:0007669"/>
    <property type="project" value="TreeGrafter"/>
</dbReference>
<dbReference type="SUPFAM" id="SSF47364">
    <property type="entry name" value="Domain of the SRP/SRP receptor G-proteins"/>
    <property type="match status" value="1"/>
</dbReference>